<feature type="region of interest" description="Disordered" evidence="1">
    <location>
        <begin position="1"/>
        <end position="38"/>
    </location>
</feature>
<gene>
    <name evidence="3" type="ORF">GU927_016625</name>
</gene>
<name>A0ABS6J7I9_9RHOB</name>
<keyword evidence="2" id="KW-0472">Membrane</keyword>
<organism evidence="3 4">
    <name type="scientific">Paragemmobacter amnigenus</name>
    <dbReference type="NCBI Taxonomy" id="2852097"/>
    <lineage>
        <taxon>Bacteria</taxon>
        <taxon>Pseudomonadati</taxon>
        <taxon>Pseudomonadota</taxon>
        <taxon>Alphaproteobacteria</taxon>
        <taxon>Rhodobacterales</taxon>
        <taxon>Paracoccaceae</taxon>
        <taxon>Paragemmobacter</taxon>
    </lineage>
</organism>
<feature type="compositionally biased region" description="Low complexity" evidence="1">
    <location>
        <begin position="11"/>
        <end position="24"/>
    </location>
</feature>
<keyword evidence="2" id="KW-1133">Transmembrane helix</keyword>
<evidence type="ECO:0000256" key="1">
    <source>
        <dbReference type="SAM" id="MobiDB-lite"/>
    </source>
</evidence>
<evidence type="ECO:0000313" key="4">
    <source>
        <dbReference type="Proteomes" id="UP000731907"/>
    </source>
</evidence>
<feature type="transmembrane region" description="Helical" evidence="2">
    <location>
        <begin position="204"/>
        <end position="230"/>
    </location>
</feature>
<keyword evidence="2" id="KW-0812">Transmembrane</keyword>
<feature type="compositionally biased region" description="Low complexity" evidence="1">
    <location>
        <begin position="121"/>
        <end position="136"/>
    </location>
</feature>
<dbReference type="EMBL" id="JAAATX020000012">
    <property type="protein sequence ID" value="MBU9699472.1"/>
    <property type="molecule type" value="Genomic_DNA"/>
</dbReference>
<proteinExistence type="predicted"/>
<accession>A0ABS6J7I9</accession>
<protein>
    <submittedName>
        <fullName evidence="3">Uncharacterized protein</fullName>
    </submittedName>
</protein>
<feature type="region of interest" description="Disordered" evidence="1">
    <location>
        <begin position="105"/>
        <end position="143"/>
    </location>
</feature>
<reference evidence="3 4" key="1">
    <citation type="submission" date="2021-06" db="EMBL/GenBank/DDBJ databases">
        <title>Rhodobacteraceae bacterium strain HSP-20.</title>
        <authorList>
            <person name="Chen W.-M."/>
        </authorList>
    </citation>
    <scope>NUCLEOTIDE SEQUENCE [LARGE SCALE GENOMIC DNA]</scope>
    <source>
        <strain evidence="3 4">HSP-20</strain>
    </source>
</reference>
<evidence type="ECO:0000313" key="3">
    <source>
        <dbReference type="EMBL" id="MBU9699472.1"/>
    </source>
</evidence>
<comment type="caution">
    <text evidence="3">The sequence shown here is derived from an EMBL/GenBank/DDBJ whole genome shotgun (WGS) entry which is preliminary data.</text>
</comment>
<keyword evidence="4" id="KW-1185">Reference proteome</keyword>
<dbReference type="Proteomes" id="UP000731907">
    <property type="component" value="Unassembled WGS sequence"/>
</dbReference>
<feature type="transmembrane region" description="Helical" evidence="2">
    <location>
        <begin position="237"/>
        <end position="255"/>
    </location>
</feature>
<dbReference type="RefSeq" id="WP_161763583.1">
    <property type="nucleotide sequence ID" value="NZ_JAAATX020000012.1"/>
</dbReference>
<evidence type="ECO:0000256" key="2">
    <source>
        <dbReference type="SAM" id="Phobius"/>
    </source>
</evidence>
<sequence length="260" mass="27800">MLDSETPFLPDPDAGTAAAAGPLRLPAPAPAQLPAAGVTPRRPLRFTFARTVDDSPALPLPLPDLFEGVFDSPDRDAGDDRIRRSRARARALLDAREAALDPAARNLWHDDGQEDDTAGTAATSALPDAPAAAPPAETGRRRIRHLTAADLARDRARRNAPAPQAHEAITDPLRDRLRDLRCVLYSRDDDMPAPRTRAPLPERLTAMVLTLVLLVAALPVGLALGILSLFRGPDLRLSAQAVTVVGIVSSLWHGLVTIPL</sequence>